<dbReference type="InterPro" id="IPR011054">
    <property type="entry name" value="Rudment_hybrid_motif"/>
</dbReference>
<dbReference type="Gene3D" id="3.30.470.20">
    <property type="entry name" value="ATP-grasp fold, B domain"/>
    <property type="match status" value="1"/>
</dbReference>
<accession>E3IVC3</accession>
<sequence length="682" mass="70718">MKTITKLLVANRGEIAARVIRSARELDIATVAVFSDPDADAPFVAAADEAIRLPGATPGETYLRADLILAAARRVGADAIHPGYGFLSENAGFARACAQAGVTFVGPSPSAIESMGSKTRAKDLMAAAGVPVLPGLVVDEALAADADALVRAAADLEFPLLVKAVYGGGGRGMRIVRTGPELAEAVTGARREAASAFGDGAVFLEHYVERPRHIEVQVLADTHGSVVHLFERECSIQRRFQKIIEEAPSVAVDAQLRGRLGAAAVAAAAAIGYVGAGTVEFVLDQSGRFFFLEVNTRLQVEHPVTEEITGLDLVALQLLVAEGHPLPPEVHTAKINGHAIEARLYAEDVPAGFLPSTGTLHRFEVPETPGIRVDSGVAAGSVVGVHYDPMLAKVIAHGATREQAIRRLAAALDATRAHGVRTNRALLVAILREAEFRAGAIDTGYLDRHDPVAMGSPVADEEMRAAHLVAAALAAAADRRSTAILPGAPSGWRNVASGPQCVEYETAGDTVEVTYRHRGSGVEATVAGRPLDVELHHVAADLADLTVQGVRSRVRITRVAAPAAGPTVYLDGRGGSTAAREVPRFVEPGSATPPGSLVAPMPGTVVRLGVGAHGAVAKGDVVIILEAMKMEHTINAPYDGVVAELYFAAGDTVDGGTVLAVITPSDPASTASVAAANPVAVA</sequence>
<evidence type="ECO:0000256" key="4">
    <source>
        <dbReference type="ARBA" id="ARBA00022741"/>
    </source>
</evidence>
<dbReference type="SUPFAM" id="SSF56059">
    <property type="entry name" value="Glutathione synthetase ATP-binding domain-like"/>
    <property type="match status" value="1"/>
</dbReference>
<dbReference type="InterPro" id="IPR011053">
    <property type="entry name" value="Single_hybrid_motif"/>
</dbReference>
<name>E3IVC3_PSEI1</name>
<dbReference type="GO" id="GO:0005524">
    <property type="term" value="F:ATP binding"/>
    <property type="evidence" value="ECO:0007669"/>
    <property type="project" value="UniProtKB-UniRule"/>
</dbReference>
<evidence type="ECO:0000256" key="12">
    <source>
        <dbReference type="PROSITE-ProRule" id="PRU00409"/>
    </source>
</evidence>
<dbReference type="InterPro" id="IPR016185">
    <property type="entry name" value="PreATP-grasp_dom_sf"/>
</dbReference>
<comment type="catalytic activity">
    <reaction evidence="8">
        <text>N(6)-biotinyl-L-lysyl-[protein] + hydrogencarbonate + ATP = N(6)-carboxybiotinyl-L-lysyl-[protein] + ADP + phosphate + H(+)</text>
        <dbReference type="Rhea" id="RHEA:13501"/>
        <dbReference type="Rhea" id="RHEA-COMP:10505"/>
        <dbReference type="Rhea" id="RHEA-COMP:10506"/>
        <dbReference type="ChEBI" id="CHEBI:15378"/>
        <dbReference type="ChEBI" id="CHEBI:17544"/>
        <dbReference type="ChEBI" id="CHEBI:30616"/>
        <dbReference type="ChEBI" id="CHEBI:43474"/>
        <dbReference type="ChEBI" id="CHEBI:83144"/>
        <dbReference type="ChEBI" id="CHEBI:83145"/>
        <dbReference type="ChEBI" id="CHEBI:456216"/>
        <dbReference type="EC" id="6.3.4.14"/>
    </reaction>
    <physiologicalReaction direction="left-to-right" evidence="8">
        <dbReference type="Rhea" id="RHEA:13502"/>
    </physiologicalReaction>
</comment>
<dbReference type="Pfam" id="PF02786">
    <property type="entry name" value="CPSase_L_D2"/>
    <property type="match status" value="1"/>
</dbReference>
<dbReference type="InterPro" id="IPR000089">
    <property type="entry name" value="Biotin_lipoyl"/>
</dbReference>
<dbReference type="PROSITE" id="PS50975">
    <property type="entry name" value="ATP_GRASP"/>
    <property type="match status" value="1"/>
</dbReference>
<feature type="domain" description="Biotin carboxylation" evidence="15">
    <location>
        <begin position="3"/>
        <end position="451"/>
    </location>
</feature>
<evidence type="ECO:0000259" key="14">
    <source>
        <dbReference type="PROSITE" id="PS50975"/>
    </source>
</evidence>
<dbReference type="Pfam" id="PF21139">
    <property type="entry name" value="BT_MCC_alpha"/>
    <property type="match status" value="1"/>
</dbReference>
<evidence type="ECO:0000313" key="17">
    <source>
        <dbReference type="Proteomes" id="UP000002484"/>
    </source>
</evidence>
<dbReference type="SUPFAM" id="SSF51230">
    <property type="entry name" value="Single hybrid motif"/>
    <property type="match status" value="1"/>
</dbReference>
<evidence type="ECO:0000256" key="11">
    <source>
        <dbReference type="ARBA" id="ARBA00074050"/>
    </source>
</evidence>
<dbReference type="PANTHER" id="PTHR18866:SF126">
    <property type="entry name" value="BIOTIN CARBOXYLASE"/>
    <property type="match status" value="1"/>
</dbReference>
<dbReference type="InterPro" id="IPR011764">
    <property type="entry name" value="Biotin_carboxylation_dom"/>
</dbReference>
<feature type="domain" description="Lipoyl-binding" evidence="13">
    <location>
        <begin position="588"/>
        <end position="663"/>
    </location>
</feature>
<dbReference type="STRING" id="298654.FraEuI1c_3275"/>
<dbReference type="Pfam" id="PF00289">
    <property type="entry name" value="Biotin_carb_N"/>
    <property type="match status" value="1"/>
</dbReference>
<dbReference type="InterPro" id="IPR011761">
    <property type="entry name" value="ATP-grasp"/>
</dbReference>
<organism evidence="16 17">
    <name type="scientific">Pseudofrankia inefficax (strain DSM 45817 / CECT 9037 / DDB 130130 / EuI1c)</name>
    <name type="common">Frankia inefficax</name>
    <dbReference type="NCBI Taxonomy" id="298654"/>
    <lineage>
        <taxon>Bacteria</taxon>
        <taxon>Bacillati</taxon>
        <taxon>Actinomycetota</taxon>
        <taxon>Actinomycetes</taxon>
        <taxon>Frankiales</taxon>
        <taxon>Frankiaceae</taxon>
        <taxon>Pseudofrankia</taxon>
    </lineage>
</organism>
<dbReference type="KEGG" id="fri:FraEuI1c_3275"/>
<keyword evidence="4 12" id="KW-0547">Nucleotide-binding</keyword>
<evidence type="ECO:0000259" key="15">
    <source>
        <dbReference type="PROSITE" id="PS50979"/>
    </source>
</evidence>
<dbReference type="PANTHER" id="PTHR18866">
    <property type="entry name" value="CARBOXYLASE:PYRUVATE/ACETYL-COA/PROPIONYL-COA CARBOXYLASE"/>
    <property type="match status" value="1"/>
</dbReference>
<dbReference type="InterPro" id="IPR005479">
    <property type="entry name" value="CPAse_ATP-bd"/>
</dbReference>
<dbReference type="AlphaFoldDB" id="E3IVC3"/>
<dbReference type="eggNOG" id="COG4770">
    <property type="taxonomic scope" value="Bacteria"/>
</dbReference>
<dbReference type="SUPFAM" id="SSF52440">
    <property type="entry name" value="PreATP-grasp domain"/>
    <property type="match status" value="1"/>
</dbReference>
<dbReference type="EMBL" id="CP002299">
    <property type="protein sequence ID" value="ADP81287.1"/>
    <property type="molecule type" value="Genomic_DNA"/>
</dbReference>
<dbReference type="EC" id="6.3.4.14" evidence="2"/>
<dbReference type="InterPro" id="IPR005481">
    <property type="entry name" value="BC-like_N"/>
</dbReference>
<keyword evidence="5 12" id="KW-0067">ATP-binding</keyword>
<evidence type="ECO:0000256" key="10">
    <source>
        <dbReference type="ARBA" id="ARBA00065901"/>
    </source>
</evidence>
<dbReference type="InterPro" id="IPR048429">
    <property type="entry name" value="MCC_alpha_BT"/>
</dbReference>
<dbReference type="InterPro" id="IPR001882">
    <property type="entry name" value="Biotin_BS"/>
</dbReference>
<dbReference type="FunFam" id="3.30.470.20:FF:000028">
    <property type="entry name" value="Methylcrotonoyl-CoA carboxylase subunit alpha, mitochondrial"/>
    <property type="match status" value="1"/>
</dbReference>
<dbReference type="InterPro" id="IPR005482">
    <property type="entry name" value="Biotin_COase_C"/>
</dbReference>
<evidence type="ECO:0000256" key="1">
    <source>
        <dbReference type="ARBA" id="ARBA00001953"/>
    </source>
</evidence>
<dbReference type="RefSeq" id="WP_013424405.1">
    <property type="nucleotide sequence ID" value="NC_014666.1"/>
</dbReference>
<dbReference type="PROSITE" id="PS00188">
    <property type="entry name" value="BIOTIN"/>
    <property type="match status" value="1"/>
</dbReference>
<dbReference type="FunFam" id="3.40.50.20:FF:000010">
    <property type="entry name" value="Propionyl-CoA carboxylase subunit alpha"/>
    <property type="match status" value="1"/>
</dbReference>
<protein>
    <recommendedName>
        <fullName evidence="11">Biotin-dependent 3-methylcrotonyl-coenzyme A carboxylase alpha1 subunit</fullName>
        <ecNumber evidence="2">6.3.4.14</ecNumber>
    </recommendedName>
</protein>
<dbReference type="GO" id="GO:0046872">
    <property type="term" value="F:metal ion binding"/>
    <property type="evidence" value="ECO:0007669"/>
    <property type="project" value="InterPro"/>
</dbReference>
<keyword evidence="6" id="KW-0092">Biotin</keyword>
<evidence type="ECO:0000313" key="16">
    <source>
        <dbReference type="EMBL" id="ADP81287.1"/>
    </source>
</evidence>
<evidence type="ECO:0000256" key="2">
    <source>
        <dbReference type="ARBA" id="ARBA00013263"/>
    </source>
</evidence>
<comment type="pathway">
    <text evidence="7">Amino-acid degradation; L-leucine degradation.</text>
</comment>
<comment type="cofactor">
    <cofactor evidence="1">
        <name>biotin</name>
        <dbReference type="ChEBI" id="CHEBI:57586"/>
    </cofactor>
</comment>
<evidence type="ECO:0000256" key="8">
    <source>
        <dbReference type="ARBA" id="ARBA00048501"/>
    </source>
</evidence>
<dbReference type="PROSITE" id="PS50968">
    <property type="entry name" value="BIOTINYL_LIPOYL"/>
    <property type="match status" value="1"/>
</dbReference>
<proteinExistence type="predicted"/>
<evidence type="ECO:0000256" key="3">
    <source>
        <dbReference type="ARBA" id="ARBA00022598"/>
    </source>
</evidence>
<dbReference type="SUPFAM" id="SSF51246">
    <property type="entry name" value="Rudiment single hybrid motif"/>
    <property type="match status" value="1"/>
</dbReference>
<dbReference type="Proteomes" id="UP000002484">
    <property type="component" value="Chromosome"/>
</dbReference>
<dbReference type="FunCoup" id="E3IVC3">
    <property type="interactions" value="121"/>
</dbReference>
<dbReference type="PROSITE" id="PS00867">
    <property type="entry name" value="CPSASE_2"/>
    <property type="match status" value="1"/>
</dbReference>
<dbReference type="FunFam" id="2.40.50.100:FF:000003">
    <property type="entry name" value="Acetyl-CoA carboxylase biotin carboxyl carrier protein"/>
    <property type="match status" value="1"/>
</dbReference>
<keyword evidence="3" id="KW-0436">Ligase</keyword>
<dbReference type="InParanoid" id="E3IVC3"/>
<dbReference type="PROSITE" id="PS50979">
    <property type="entry name" value="BC"/>
    <property type="match status" value="1"/>
</dbReference>
<evidence type="ECO:0000256" key="9">
    <source>
        <dbReference type="ARBA" id="ARBA00053351"/>
    </source>
</evidence>
<dbReference type="SMART" id="SM00878">
    <property type="entry name" value="Biotin_carb_C"/>
    <property type="match status" value="1"/>
</dbReference>
<dbReference type="Pfam" id="PF00364">
    <property type="entry name" value="Biotin_lipoyl"/>
    <property type="match status" value="1"/>
</dbReference>
<feature type="domain" description="ATP-grasp" evidence="14">
    <location>
        <begin position="122"/>
        <end position="322"/>
    </location>
</feature>
<dbReference type="CDD" id="cd06850">
    <property type="entry name" value="biotinyl_domain"/>
    <property type="match status" value="1"/>
</dbReference>
<dbReference type="GO" id="GO:0004075">
    <property type="term" value="F:biotin carboxylase activity"/>
    <property type="evidence" value="ECO:0007669"/>
    <property type="project" value="UniProtKB-EC"/>
</dbReference>
<evidence type="ECO:0000259" key="13">
    <source>
        <dbReference type="PROSITE" id="PS50968"/>
    </source>
</evidence>
<dbReference type="Gene3D" id="2.40.50.100">
    <property type="match status" value="1"/>
</dbReference>
<comment type="function">
    <text evidence="9">Component of a biotin-dependent acyl-CoA carboxylase complex. This subunit catalyzes the ATP-dependent carboxylation of the biotin carried by the biotin carboxyl carrier (BCC) domain, resulting in the formation of carboxyl biotin. When associated with the beta1 subunit AccD1, is involved in branched amino-acid catabolism with methylcrotonyl coenzyme A as the substrate.</text>
</comment>
<evidence type="ECO:0000256" key="5">
    <source>
        <dbReference type="ARBA" id="ARBA00022840"/>
    </source>
</evidence>
<dbReference type="InterPro" id="IPR050856">
    <property type="entry name" value="Biotin_carboxylase_complex"/>
</dbReference>
<gene>
    <name evidence="16" type="ordered locus">FraEuI1c_3275</name>
</gene>
<keyword evidence="17" id="KW-1185">Reference proteome</keyword>
<comment type="subunit">
    <text evidence="10">The biotin-dependent acyl-CoA carboxylase complex is composed of AccA1, which contains the biotin carboxylase (BC) and biotin carboxyl carrier protein (BCCP) domains, and AccD1, which contains the carboxyl transferase (CT) domain. The AccA1/AccD1 complex forms a dodecamer.</text>
</comment>
<reference evidence="16 17" key="1">
    <citation type="submission" date="2010-10" db="EMBL/GenBank/DDBJ databases">
        <title>Complete sequence of Frankia sp. EuI1c.</title>
        <authorList>
            <consortium name="US DOE Joint Genome Institute"/>
            <person name="Lucas S."/>
            <person name="Copeland A."/>
            <person name="Lapidus A."/>
            <person name="Cheng J.-F."/>
            <person name="Bruce D."/>
            <person name="Goodwin L."/>
            <person name="Pitluck S."/>
            <person name="Chertkov O."/>
            <person name="Detter J.C."/>
            <person name="Han C."/>
            <person name="Tapia R."/>
            <person name="Land M."/>
            <person name="Hauser L."/>
            <person name="Jeffries C."/>
            <person name="Kyrpides N."/>
            <person name="Ivanova N."/>
            <person name="Mikhailova N."/>
            <person name="Beauchemin N."/>
            <person name="Sen A."/>
            <person name="Sur S.A."/>
            <person name="Gtari M."/>
            <person name="Wall L."/>
            <person name="Tisa L."/>
            <person name="Woyke T."/>
        </authorList>
    </citation>
    <scope>NUCLEOTIDE SEQUENCE [LARGE SCALE GENOMIC DNA]</scope>
    <source>
        <strain evidence="17">DSM 45817 / CECT 9037 / EuI1c</strain>
    </source>
</reference>
<dbReference type="Pfam" id="PF02785">
    <property type="entry name" value="Biotin_carb_C"/>
    <property type="match status" value="1"/>
</dbReference>
<evidence type="ECO:0000256" key="6">
    <source>
        <dbReference type="ARBA" id="ARBA00023267"/>
    </source>
</evidence>
<dbReference type="HOGENOM" id="CLU_000395_3_3_11"/>
<evidence type="ECO:0000256" key="7">
    <source>
        <dbReference type="ARBA" id="ARBA00046317"/>
    </source>
</evidence>